<dbReference type="PANTHER" id="PTHR47926">
    <property type="entry name" value="PENTATRICOPEPTIDE REPEAT-CONTAINING PROTEIN"/>
    <property type="match status" value="1"/>
</dbReference>
<sequence length="65" mass="7321">MELVNTMPFRVDGSVWGALLSVARIHKNVEIGQRAANMLLTLEPEKSVPMFFLLTYMHQLACGIM</sequence>
<protein>
    <submittedName>
        <fullName evidence="1">Uncharacterized protein</fullName>
    </submittedName>
</protein>
<proteinExistence type="predicted"/>
<gene>
    <name evidence="1" type="ORF">PVK06_020795</name>
</gene>
<reference evidence="1 2" key="1">
    <citation type="submission" date="2023-03" db="EMBL/GenBank/DDBJ databases">
        <title>WGS of Gossypium arboreum.</title>
        <authorList>
            <person name="Yu D."/>
        </authorList>
    </citation>
    <scope>NUCLEOTIDE SEQUENCE [LARGE SCALE GENOMIC DNA]</scope>
    <source>
        <tissue evidence="1">Leaf</tissue>
    </source>
</reference>
<evidence type="ECO:0000313" key="2">
    <source>
        <dbReference type="Proteomes" id="UP001358586"/>
    </source>
</evidence>
<dbReference type="PANTHER" id="PTHR47926:SF530">
    <property type="entry name" value="DYW DOMAIN-CONTAINING PROTEIN"/>
    <property type="match status" value="1"/>
</dbReference>
<comment type="caution">
    <text evidence="1">The sequence shown here is derived from an EMBL/GenBank/DDBJ whole genome shotgun (WGS) entry which is preliminary data.</text>
</comment>
<accession>A0ABR0PNB5</accession>
<dbReference type="EMBL" id="JARKNE010000006">
    <property type="protein sequence ID" value="KAK5825912.1"/>
    <property type="molecule type" value="Genomic_DNA"/>
</dbReference>
<dbReference type="InterPro" id="IPR046960">
    <property type="entry name" value="PPR_At4g14850-like_plant"/>
</dbReference>
<organism evidence="1 2">
    <name type="scientific">Gossypium arboreum</name>
    <name type="common">Tree cotton</name>
    <name type="synonym">Gossypium nanking</name>
    <dbReference type="NCBI Taxonomy" id="29729"/>
    <lineage>
        <taxon>Eukaryota</taxon>
        <taxon>Viridiplantae</taxon>
        <taxon>Streptophyta</taxon>
        <taxon>Embryophyta</taxon>
        <taxon>Tracheophyta</taxon>
        <taxon>Spermatophyta</taxon>
        <taxon>Magnoliopsida</taxon>
        <taxon>eudicotyledons</taxon>
        <taxon>Gunneridae</taxon>
        <taxon>Pentapetalae</taxon>
        <taxon>rosids</taxon>
        <taxon>malvids</taxon>
        <taxon>Malvales</taxon>
        <taxon>Malvaceae</taxon>
        <taxon>Malvoideae</taxon>
        <taxon>Gossypium</taxon>
    </lineage>
</organism>
<evidence type="ECO:0000313" key="1">
    <source>
        <dbReference type="EMBL" id="KAK5825912.1"/>
    </source>
</evidence>
<name>A0ABR0PNB5_GOSAR</name>
<dbReference type="Proteomes" id="UP001358586">
    <property type="component" value="Chromosome 6"/>
</dbReference>
<keyword evidence="2" id="KW-1185">Reference proteome</keyword>